<accession>A0A518EM69</accession>
<evidence type="ECO:0000313" key="1">
    <source>
        <dbReference type="EMBL" id="QDV05180.1"/>
    </source>
</evidence>
<evidence type="ECO:0000313" key="2">
    <source>
        <dbReference type="Proteomes" id="UP000320390"/>
    </source>
</evidence>
<name>A0A518EM69_9BACT</name>
<dbReference type="Proteomes" id="UP000320390">
    <property type="component" value="Chromosome"/>
</dbReference>
<dbReference type="AlphaFoldDB" id="A0A518EM69"/>
<gene>
    <name evidence="1" type="ORF">Poly30_06760</name>
</gene>
<reference evidence="1 2" key="1">
    <citation type="submission" date="2019-02" db="EMBL/GenBank/DDBJ databases">
        <title>Deep-cultivation of Planctomycetes and their phenomic and genomic characterization uncovers novel biology.</title>
        <authorList>
            <person name="Wiegand S."/>
            <person name="Jogler M."/>
            <person name="Boedeker C."/>
            <person name="Pinto D."/>
            <person name="Vollmers J."/>
            <person name="Rivas-Marin E."/>
            <person name="Kohn T."/>
            <person name="Peeters S.H."/>
            <person name="Heuer A."/>
            <person name="Rast P."/>
            <person name="Oberbeckmann S."/>
            <person name="Bunk B."/>
            <person name="Jeske O."/>
            <person name="Meyerdierks A."/>
            <person name="Storesund J.E."/>
            <person name="Kallscheuer N."/>
            <person name="Luecker S."/>
            <person name="Lage O.M."/>
            <person name="Pohl T."/>
            <person name="Merkel B.J."/>
            <person name="Hornburger P."/>
            <person name="Mueller R.-W."/>
            <person name="Bruemmer F."/>
            <person name="Labrenz M."/>
            <person name="Spormann A.M."/>
            <person name="Op den Camp H."/>
            <person name="Overmann J."/>
            <person name="Amann R."/>
            <person name="Jetten M.S.M."/>
            <person name="Mascher T."/>
            <person name="Medema M.H."/>
            <person name="Devos D.P."/>
            <person name="Kaster A.-K."/>
            <person name="Ovreas L."/>
            <person name="Rohde M."/>
            <person name="Galperin M.Y."/>
            <person name="Jogler C."/>
        </authorList>
    </citation>
    <scope>NUCLEOTIDE SEQUENCE [LARGE SCALE GENOMIC DNA]</scope>
    <source>
        <strain evidence="1 2">Poly30</strain>
    </source>
</reference>
<organism evidence="1 2">
    <name type="scientific">Saltatorellus ferox</name>
    <dbReference type="NCBI Taxonomy" id="2528018"/>
    <lineage>
        <taxon>Bacteria</taxon>
        <taxon>Pseudomonadati</taxon>
        <taxon>Planctomycetota</taxon>
        <taxon>Planctomycetia</taxon>
        <taxon>Planctomycetia incertae sedis</taxon>
        <taxon>Saltatorellus</taxon>
    </lineage>
</organism>
<sequence length="155" mass="15841">MESHGVGDLPRLITRLLILLLFALLQVAIPARLHGEGGGLDLDSGAGCSCCAVADAGCGGCCGGSGDEGSHGDGGACLCGEVPLTGPCVALLVSGVPELEREIVAGAWVLAAPGFQVLHDADLRVVEGLAHVRVRARAPDPPPRVLIDFTRVYRI</sequence>
<keyword evidence="2" id="KW-1185">Reference proteome</keyword>
<proteinExistence type="predicted"/>
<protein>
    <submittedName>
        <fullName evidence="1">Uncharacterized protein</fullName>
    </submittedName>
</protein>
<dbReference type="EMBL" id="CP036434">
    <property type="protein sequence ID" value="QDV05180.1"/>
    <property type="molecule type" value="Genomic_DNA"/>
</dbReference>